<keyword evidence="3" id="KW-1185">Reference proteome</keyword>
<evidence type="ECO:0000313" key="3">
    <source>
        <dbReference type="Proteomes" id="UP000071561"/>
    </source>
</evidence>
<proteinExistence type="predicted"/>
<dbReference type="KEGG" id="pcm:AY601_0546"/>
<protein>
    <submittedName>
        <fullName evidence="2">Uncharacterized protein</fullName>
    </submittedName>
</protein>
<dbReference type="RefSeq" id="WP_068396064.1">
    <property type="nucleotide sequence ID" value="NZ_CP014504.1"/>
</dbReference>
<feature type="region of interest" description="Disordered" evidence="1">
    <location>
        <begin position="1"/>
        <end position="105"/>
    </location>
</feature>
<evidence type="ECO:0000256" key="1">
    <source>
        <dbReference type="SAM" id="MobiDB-lite"/>
    </source>
</evidence>
<gene>
    <name evidence="2" type="ORF">AY601_0546</name>
</gene>
<feature type="compositionally biased region" description="Polar residues" evidence="1">
    <location>
        <begin position="25"/>
        <end position="34"/>
    </location>
</feature>
<dbReference type="PATRIC" id="fig|188932.3.peg.561"/>
<sequence length="105" mass="12035">MKKDNSQEKHKVADSEDFNTDKPQEQTLPRYNSTSEHRDGAELPAIENLNQQEGIKDQLKDAKNNDSDNNMTKNDDPLYGKKTKTDLGAGQRDEDEDEKEKIIRT</sequence>
<dbReference type="EMBL" id="CP014504">
    <property type="protein sequence ID" value="AMP97501.1"/>
    <property type="molecule type" value="Genomic_DNA"/>
</dbReference>
<organism evidence="2 3">
    <name type="scientific">Pedobacter cryoconitis</name>
    <dbReference type="NCBI Taxonomy" id="188932"/>
    <lineage>
        <taxon>Bacteria</taxon>
        <taxon>Pseudomonadati</taxon>
        <taxon>Bacteroidota</taxon>
        <taxon>Sphingobacteriia</taxon>
        <taxon>Sphingobacteriales</taxon>
        <taxon>Sphingobacteriaceae</taxon>
        <taxon>Pedobacter</taxon>
    </lineage>
</organism>
<feature type="compositionally biased region" description="Basic and acidic residues" evidence="1">
    <location>
        <begin position="73"/>
        <end position="85"/>
    </location>
</feature>
<feature type="compositionally biased region" description="Basic and acidic residues" evidence="1">
    <location>
        <begin position="54"/>
        <end position="66"/>
    </location>
</feature>
<evidence type="ECO:0000313" key="2">
    <source>
        <dbReference type="EMBL" id="AMP97501.1"/>
    </source>
</evidence>
<dbReference type="AlphaFoldDB" id="A0A127V8C0"/>
<name>A0A127V8C0_9SPHI</name>
<dbReference type="Proteomes" id="UP000071561">
    <property type="component" value="Chromosome"/>
</dbReference>
<dbReference type="OrthoDB" id="769245at2"/>
<reference evidence="2 3" key="1">
    <citation type="submission" date="2016-03" db="EMBL/GenBank/DDBJ databases">
        <title>Complete genome sequence of Pedobacter cryoconitis PAMC 27485.</title>
        <authorList>
            <person name="Lee J."/>
            <person name="Kim O.-S."/>
        </authorList>
    </citation>
    <scope>NUCLEOTIDE SEQUENCE [LARGE SCALE GENOMIC DNA]</scope>
    <source>
        <strain evidence="2 3">PAMC 27485</strain>
    </source>
</reference>
<accession>A0A127V8C0</accession>
<feature type="compositionally biased region" description="Basic and acidic residues" evidence="1">
    <location>
        <begin position="1"/>
        <end position="24"/>
    </location>
</feature>